<protein>
    <submittedName>
        <fullName evidence="1">Uncharacterized protein</fullName>
    </submittedName>
</protein>
<gene>
    <name evidence="1" type="ORF">NSA23_07345</name>
</gene>
<comment type="caution">
    <text evidence="1">The sequence shown here is derived from an EMBL/GenBank/DDBJ whole genome shotgun (WGS) entry which is preliminary data.</text>
</comment>
<name>A0A9X2S4R7_9FIRM</name>
<evidence type="ECO:0000313" key="1">
    <source>
        <dbReference type="EMBL" id="MCR2043935.1"/>
    </source>
</evidence>
<proteinExistence type="predicted"/>
<dbReference type="RefSeq" id="WP_042683041.1">
    <property type="nucleotide sequence ID" value="NZ_CABKTM010000049.1"/>
</dbReference>
<dbReference type="Proteomes" id="UP001142078">
    <property type="component" value="Unassembled WGS sequence"/>
</dbReference>
<dbReference type="OrthoDB" id="1707859at2"/>
<sequence length="80" mass="9604">MLFSKKLRHLEIEVKELKDDTIYNCIIRDKKKKQIEKEPVEISGKELKILAEMQGQRYGMIRYSNELFYDVVDEKEKVPN</sequence>
<dbReference type="AlphaFoldDB" id="A0A9X2S4R7"/>
<dbReference type="EMBL" id="JANJZL010000004">
    <property type="protein sequence ID" value="MCR2043935.1"/>
    <property type="molecule type" value="Genomic_DNA"/>
</dbReference>
<reference evidence="1" key="1">
    <citation type="submission" date="2022-07" db="EMBL/GenBank/DDBJ databases">
        <title>Enhanced cultured diversity of the mouse gut microbiota enables custom-made synthetic communities.</title>
        <authorList>
            <person name="Afrizal A."/>
        </authorList>
    </citation>
    <scope>NUCLEOTIDE SEQUENCE</scope>
    <source>
        <strain evidence="1">DSM 29482</strain>
    </source>
</reference>
<organism evidence="1 2">
    <name type="scientific">Anaerosalibacter massiliensis</name>
    <dbReference type="NCBI Taxonomy" id="1347392"/>
    <lineage>
        <taxon>Bacteria</taxon>
        <taxon>Bacillati</taxon>
        <taxon>Bacillota</taxon>
        <taxon>Tissierellia</taxon>
        <taxon>Tissierellales</taxon>
        <taxon>Sporanaerobacteraceae</taxon>
        <taxon>Anaerosalibacter</taxon>
    </lineage>
</organism>
<keyword evidence="2" id="KW-1185">Reference proteome</keyword>
<evidence type="ECO:0000313" key="2">
    <source>
        <dbReference type="Proteomes" id="UP001142078"/>
    </source>
</evidence>
<accession>A0A9X2S4R7</accession>